<dbReference type="Gene3D" id="3.40.50.720">
    <property type="entry name" value="NAD(P)-binding Rossmann-like Domain"/>
    <property type="match status" value="2"/>
</dbReference>
<evidence type="ECO:0000259" key="5">
    <source>
        <dbReference type="Pfam" id="PF02826"/>
    </source>
</evidence>
<dbReference type="SUPFAM" id="SSF52283">
    <property type="entry name" value="Formate/glycerate dehydrogenase catalytic domain-like"/>
    <property type="match status" value="1"/>
</dbReference>
<evidence type="ECO:0000313" key="7">
    <source>
        <dbReference type="Proteomes" id="UP000750334"/>
    </source>
</evidence>
<accession>A0A9P6WAK1</accession>
<dbReference type="GO" id="GO:0051287">
    <property type="term" value="F:NAD binding"/>
    <property type="evidence" value="ECO:0007669"/>
    <property type="project" value="InterPro"/>
</dbReference>
<name>A0A9P6WAK1_MAUEX</name>
<keyword evidence="7" id="KW-1185">Reference proteome</keyword>
<dbReference type="InterPro" id="IPR050223">
    <property type="entry name" value="D-isomer_2-hydroxyacid_DH"/>
</dbReference>
<dbReference type="InterPro" id="IPR036291">
    <property type="entry name" value="NAD(P)-bd_dom_sf"/>
</dbReference>
<dbReference type="AlphaFoldDB" id="A0A9P6WAK1"/>
<feature type="domain" description="D-isomer specific 2-hydroxyacid dehydrogenase catalytic" evidence="4">
    <location>
        <begin position="37"/>
        <end position="111"/>
    </location>
</feature>
<evidence type="ECO:0000256" key="1">
    <source>
        <dbReference type="ARBA" id="ARBA00023002"/>
    </source>
</evidence>
<reference evidence="6 7" key="1">
    <citation type="submission" date="2020-11" db="EMBL/GenBank/DDBJ databases">
        <title>Kefir isolates.</title>
        <authorList>
            <person name="Marcisauskas S."/>
            <person name="Kim Y."/>
            <person name="Blasche S."/>
        </authorList>
    </citation>
    <scope>NUCLEOTIDE SEQUENCE [LARGE SCALE GENOMIC DNA]</scope>
    <source>
        <strain evidence="6 7">OG2</strain>
    </source>
</reference>
<dbReference type="InterPro" id="IPR006140">
    <property type="entry name" value="D-isomer_DH_NAD-bd"/>
</dbReference>
<dbReference type="SUPFAM" id="SSF51735">
    <property type="entry name" value="NAD(P)-binding Rossmann-fold domains"/>
    <property type="match status" value="1"/>
</dbReference>
<evidence type="ECO:0000256" key="2">
    <source>
        <dbReference type="ARBA" id="ARBA00023027"/>
    </source>
</evidence>
<keyword evidence="1 3" id="KW-0560">Oxidoreductase</keyword>
<evidence type="ECO:0008006" key="8">
    <source>
        <dbReference type="Google" id="ProtNLM"/>
    </source>
</evidence>
<dbReference type="GO" id="GO:0005829">
    <property type="term" value="C:cytosol"/>
    <property type="evidence" value="ECO:0007669"/>
    <property type="project" value="TreeGrafter"/>
</dbReference>
<dbReference type="OrthoDB" id="298012at2759"/>
<dbReference type="Pfam" id="PF02826">
    <property type="entry name" value="2-Hacid_dh_C"/>
    <property type="match status" value="1"/>
</dbReference>
<dbReference type="InterPro" id="IPR006139">
    <property type="entry name" value="D-isomer_2_OHA_DH_cat_dom"/>
</dbReference>
<dbReference type="PANTHER" id="PTHR10996">
    <property type="entry name" value="2-HYDROXYACID DEHYDROGENASE-RELATED"/>
    <property type="match status" value="1"/>
</dbReference>
<evidence type="ECO:0000259" key="4">
    <source>
        <dbReference type="Pfam" id="PF00389"/>
    </source>
</evidence>
<sequence>MSKTILCVQTPNMDLPLFQDPQFQSEYTVLVQEIKSHDQLLQLLNKLKNENVNIVAIYAGFGAFPMMGGLTRKLIEHSDFPSDSLKCITLCSRGYNGYDLEALKEHGIALYIYQDSELDSEISDFKLDQVGNDVADCAMWHIMEGFRKFSYQQSILRENGNTIQTRSIIATLESNKNKKENFAFGHSLPNDQFVLSPRGKKCLILGFGSIGKQIATKLQFGLGMEVHYAARHDSYHTNWEYHNINQLLKDDNNDLKQFNAIVIALPATPETFHLINSKFLAKCNKQLVIVNVGRGDIIDMNAMNEAVTGKRIRHFGTDVFHNEPQVDTILRKDVLDSTVTPHIGSATKELFTQSCELAFMNIVRTTSDSYNKNEPHHDHMAELCRVI</sequence>
<protein>
    <recommendedName>
        <fullName evidence="8">D-isomer specific 2-hydroxyacid dehydrogenase NAD-binding domain-containing protein</fullName>
    </recommendedName>
</protein>
<dbReference type="GO" id="GO:0016618">
    <property type="term" value="F:hydroxypyruvate reductase [NAD(P)H] activity"/>
    <property type="evidence" value="ECO:0007669"/>
    <property type="project" value="TreeGrafter"/>
</dbReference>
<evidence type="ECO:0000313" key="6">
    <source>
        <dbReference type="EMBL" id="KAG0667804.1"/>
    </source>
</evidence>
<comment type="similarity">
    <text evidence="3">Belongs to the D-isomer specific 2-hydroxyacid dehydrogenase family.</text>
</comment>
<keyword evidence="2" id="KW-0520">NAD</keyword>
<gene>
    <name evidence="6" type="ORF">C6P45_005354</name>
</gene>
<proteinExistence type="inferred from homology"/>
<feature type="domain" description="D-isomer specific 2-hydroxyacid dehydrogenase NAD-binding" evidence="5">
    <location>
        <begin position="188"/>
        <end position="344"/>
    </location>
</feature>
<dbReference type="GO" id="GO:0030267">
    <property type="term" value="F:glyoxylate reductase (NADPH) activity"/>
    <property type="evidence" value="ECO:0007669"/>
    <property type="project" value="TreeGrafter"/>
</dbReference>
<organism evidence="6 7">
    <name type="scientific">Maudiozyma exigua</name>
    <name type="common">Yeast</name>
    <name type="synonym">Kazachstania exigua</name>
    <dbReference type="NCBI Taxonomy" id="34358"/>
    <lineage>
        <taxon>Eukaryota</taxon>
        <taxon>Fungi</taxon>
        <taxon>Dikarya</taxon>
        <taxon>Ascomycota</taxon>
        <taxon>Saccharomycotina</taxon>
        <taxon>Saccharomycetes</taxon>
        <taxon>Saccharomycetales</taxon>
        <taxon>Saccharomycetaceae</taxon>
        <taxon>Maudiozyma</taxon>
    </lineage>
</organism>
<evidence type="ECO:0000256" key="3">
    <source>
        <dbReference type="RuleBase" id="RU003719"/>
    </source>
</evidence>
<dbReference type="Pfam" id="PF00389">
    <property type="entry name" value="2-Hacid_dh"/>
    <property type="match status" value="1"/>
</dbReference>
<dbReference type="EMBL" id="PUHR01000091">
    <property type="protein sequence ID" value="KAG0667804.1"/>
    <property type="molecule type" value="Genomic_DNA"/>
</dbReference>
<dbReference type="Proteomes" id="UP000750334">
    <property type="component" value="Unassembled WGS sequence"/>
</dbReference>
<comment type="caution">
    <text evidence="6">The sequence shown here is derived from an EMBL/GenBank/DDBJ whole genome shotgun (WGS) entry which is preliminary data.</text>
</comment>
<dbReference type="PANTHER" id="PTHR10996:SF178">
    <property type="entry name" value="2-HYDROXYACID DEHYDROGENASE YGL185C-RELATED"/>
    <property type="match status" value="1"/>
</dbReference>